<proteinExistence type="predicted"/>
<dbReference type="Proteomes" id="UP001187343">
    <property type="component" value="Unassembled WGS sequence"/>
</dbReference>
<comment type="caution">
    <text evidence="1">The sequence shown here is derived from an EMBL/GenBank/DDBJ whole genome shotgun (WGS) entry which is preliminary data.</text>
</comment>
<evidence type="ECO:0000313" key="2">
    <source>
        <dbReference type="Proteomes" id="UP001187343"/>
    </source>
</evidence>
<dbReference type="EMBL" id="JAUYZG010000017">
    <property type="protein sequence ID" value="KAK2883997.1"/>
    <property type="molecule type" value="Genomic_DNA"/>
</dbReference>
<sequence>MQRESWCRVETTSRFWNLPERKHFRRHLHNTCDFSALQTAHPEQRSTWMDISNNTRHPERRHFEDSYETHLVGETTINLCKE</sequence>
<name>A0AA88PIN6_9TELE</name>
<evidence type="ECO:0000313" key="1">
    <source>
        <dbReference type="EMBL" id="KAK2883997.1"/>
    </source>
</evidence>
<reference evidence="1" key="1">
    <citation type="submission" date="2023-08" db="EMBL/GenBank/DDBJ databases">
        <title>Chromosome-level Genome Assembly of mud carp (Cirrhinus molitorella).</title>
        <authorList>
            <person name="Liu H."/>
        </authorList>
    </citation>
    <scope>NUCLEOTIDE SEQUENCE</scope>
    <source>
        <strain evidence="1">Prfri</strain>
        <tissue evidence="1">Muscle</tissue>
    </source>
</reference>
<organism evidence="1 2">
    <name type="scientific">Cirrhinus molitorella</name>
    <name type="common">mud carp</name>
    <dbReference type="NCBI Taxonomy" id="172907"/>
    <lineage>
        <taxon>Eukaryota</taxon>
        <taxon>Metazoa</taxon>
        <taxon>Chordata</taxon>
        <taxon>Craniata</taxon>
        <taxon>Vertebrata</taxon>
        <taxon>Euteleostomi</taxon>
        <taxon>Actinopterygii</taxon>
        <taxon>Neopterygii</taxon>
        <taxon>Teleostei</taxon>
        <taxon>Ostariophysi</taxon>
        <taxon>Cypriniformes</taxon>
        <taxon>Cyprinidae</taxon>
        <taxon>Labeoninae</taxon>
        <taxon>Labeonini</taxon>
        <taxon>Cirrhinus</taxon>
    </lineage>
</organism>
<accession>A0AA88PIN6</accession>
<keyword evidence="2" id="KW-1185">Reference proteome</keyword>
<protein>
    <submittedName>
        <fullName evidence="1">Uncharacterized protein</fullName>
    </submittedName>
</protein>
<dbReference type="AlphaFoldDB" id="A0AA88PIN6"/>
<gene>
    <name evidence="1" type="ORF">Q8A67_017634</name>
</gene>